<dbReference type="InterPro" id="IPR016166">
    <property type="entry name" value="FAD-bd_PCMH"/>
</dbReference>
<dbReference type="STRING" id="1207063.P24_13278"/>
<dbReference type="Gene3D" id="3.30.465.10">
    <property type="match status" value="1"/>
</dbReference>
<dbReference type="Proteomes" id="UP000006746">
    <property type="component" value="Unassembled WGS sequence"/>
</dbReference>
<evidence type="ECO:0000256" key="1">
    <source>
        <dbReference type="ARBA" id="ARBA00022630"/>
    </source>
</evidence>
<dbReference type="PANTHER" id="PTHR42659:SF2">
    <property type="entry name" value="XANTHINE DEHYDROGENASE SUBUNIT C-RELATED"/>
    <property type="match status" value="1"/>
</dbReference>
<dbReference type="PANTHER" id="PTHR42659">
    <property type="entry name" value="XANTHINE DEHYDROGENASE SUBUNIT C-RELATED"/>
    <property type="match status" value="1"/>
</dbReference>
<reference evidence="5 6" key="1">
    <citation type="journal article" date="2012" name="J. Bacteriol.">
        <title>Genome Sequence of Oceanibaculum indicum Type Strain P24.</title>
        <authorList>
            <person name="Lai Q."/>
            <person name="Shao Z."/>
        </authorList>
    </citation>
    <scope>NUCLEOTIDE SEQUENCE [LARGE SCALE GENOMIC DNA]</scope>
    <source>
        <strain evidence="5 6">P24</strain>
    </source>
</reference>
<comment type="caution">
    <text evidence="5">The sequence shown here is derived from an EMBL/GenBank/DDBJ whole genome shotgun (WGS) entry which is preliminary data.</text>
</comment>
<keyword evidence="1" id="KW-0285">Flavoprotein</keyword>
<evidence type="ECO:0000256" key="3">
    <source>
        <dbReference type="ARBA" id="ARBA00023002"/>
    </source>
</evidence>
<dbReference type="Pfam" id="PF00941">
    <property type="entry name" value="FAD_binding_5"/>
    <property type="match status" value="1"/>
</dbReference>
<dbReference type="AlphaFoldDB" id="K2JCY6"/>
<proteinExistence type="predicted"/>
<dbReference type="PROSITE" id="PS51387">
    <property type="entry name" value="FAD_PCMH"/>
    <property type="match status" value="1"/>
</dbReference>
<dbReference type="InterPro" id="IPR051312">
    <property type="entry name" value="Diverse_Substr_Oxidored"/>
</dbReference>
<feature type="domain" description="FAD-binding PCMH-type" evidence="4">
    <location>
        <begin position="1"/>
        <end position="174"/>
    </location>
</feature>
<dbReference type="RefSeq" id="WP_008945260.1">
    <property type="nucleotide sequence ID" value="NZ_AMRL01000018.1"/>
</dbReference>
<keyword evidence="3" id="KW-0560">Oxidoreductase</keyword>
<evidence type="ECO:0000313" key="5">
    <source>
        <dbReference type="EMBL" id="EKE72948.1"/>
    </source>
</evidence>
<dbReference type="InterPro" id="IPR016167">
    <property type="entry name" value="FAD-bd_PCMH_sub1"/>
</dbReference>
<dbReference type="eggNOG" id="COG1319">
    <property type="taxonomic scope" value="Bacteria"/>
</dbReference>
<gene>
    <name evidence="5" type="ORF">P24_13278</name>
</gene>
<dbReference type="InterPro" id="IPR016169">
    <property type="entry name" value="FAD-bd_PCMH_sub2"/>
</dbReference>
<dbReference type="InterPro" id="IPR036318">
    <property type="entry name" value="FAD-bd_PCMH-like_sf"/>
</dbReference>
<sequence>MKPAAFDYTKPADLSAALSALSDEAKPIAGGQSLTPMLNLRLARPASLVDIRRQPDLLAVSETPDAIRYGAALPHAAFEDGAVPDGTNGMLRHVAGGIAYRAVRNRGTIGGSLAHADPAADWVSTLMALDARVIVRGKKGETAWPVERFMLGGFTTILQPGELITGVSVPRLSASARWGYYKICRKTGEFAKATGAVVSDPERGVFRLVCGAVEVTPLLLEACDAEAAAAEIDERLSDRPPSARQLHRIAVRRALEALAEAQQ</sequence>
<dbReference type="Gene3D" id="3.30.43.10">
    <property type="entry name" value="Uridine Diphospho-n-acetylenolpyruvylglucosamine Reductase, domain 2"/>
    <property type="match status" value="1"/>
</dbReference>
<evidence type="ECO:0000256" key="2">
    <source>
        <dbReference type="ARBA" id="ARBA00022827"/>
    </source>
</evidence>
<evidence type="ECO:0000313" key="6">
    <source>
        <dbReference type="Proteomes" id="UP000006746"/>
    </source>
</evidence>
<keyword evidence="6" id="KW-1185">Reference proteome</keyword>
<protein>
    <submittedName>
        <fullName evidence="5">Carbon monoxide dehydrogenase</fullName>
    </submittedName>
</protein>
<evidence type="ECO:0000259" key="4">
    <source>
        <dbReference type="PROSITE" id="PS51387"/>
    </source>
</evidence>
<dbReference type="PATRIC" id="fig|1207063.3.peg.2683"/>
<accession>K2JCY6</accession>
<dbReference type="EMBL" id="AMRL01000018">
    <property type="protein sequence ID" value="EKE72948.1"/>
    <property type="molecule type" value="Genomic_DNA"/>
</dbReference>
<name>K2JCY6_9PROT</name>
<organism evidence="5 6">
    <name type="scientific">Oceanibaculum indicum P24</name>
    <dbReference type="NCBI Taxonomy" id="1207063"/>
    <lineage>
        <taxon>Bacteria</taxon>
        <taxon>Pseudomonadati</taxon>
        <taxon>Pseudomonadota</taxon>
        <taxon>Alphaproteobacteria</taxon>
        <taxon>Rhodospirillales</taxon>
        <taxon>Oceanibaculaceae</taxon>
        <taxon>Oceanibaculum</taxon>
    </lineage>
</organism>
<dbReference type="GO" id="GO:0071949">
    <property type="term" value="F:FAD binding"/>
    <property type="evidence" value="ECO:0007669"/>
    <property type="project" value="InterPro"/>
</dbReference>
<dbReference type="GO" id="GO:0016491">
    <property type="term" value="F:oxidoreductase activity"/>
    <property type="evidence" value="ECO:0007669"/>
    <property type="project" value="UniProtKB-KW"/>
</dbReference>
<keyword evidence="2" id="KW-0274">FAD</keyword>
<dbReference type="SUPFAM" id="SSF56176">
    <property type="entry name" value="FAD-binding/transporter-associated domain-like"/>
    <property type="match status" value="1"/>
</dbReference>
<dbReference type="InterPro" id="IPR002346">
    <property type="entry name" value="Mopterin_DH_FAD-bd"/>
</dbReference>